<accession>A0A944GUC9</accession>
<dbReference type="EMBL" id="QTKU01000005">
    <property type="protein sequence ID" value="MBS8262299.1"/>
    <property type="molecule type" value="Genomic_DNA"/>
</dbReference>
<keyword evidence="2" id="KW-0812">Transmembrane</keyword>
<dbReference type="AlphaFoldDB" id="A0A944GUC9"/>
<gene>
    <name evidence="3" type="ORF">DYI23_18870</name>
</gene>
<reference evidence="3" key="1">
    <citation type="submission" date="2018-08" db="EMBL/GenBank/DDBJ databases">
        <authorList>
            <person name="Jin W."/>
            <person name="Wang H."/>
            <person name="Yang Y."/>
            <person name="Li M."/>
            <person name="Liu J."/>
        </authorList>
    </citation>
    <scope>NUCLEOTIDE SEQUENCE</scope>
    <source>
        <strain evidence="3">AESS21</strain>
    </source>
</reference>
<evidence type="ECO:0000256" key="1">
    <source>
        <dbReference type="SAM" id="MobiDB-lite"/>
    </source>
</evidence>
<comment type="caution">
    <text evidence="3">The sequence shown here is derived from an EMBL/GenBank/DDBJ whole genome shotgun (WGS) entry which is preliminary data.</text>
</comment>
<feature type="region of interest" description="Disordered" evidence="1">
    <location>
        <begin position="41"/>
        <end position="61"/>
    </location>
</feature>
<keyword evidence="2" id="KW-0472">Membrane</keyword>
<feature type="transmembrane region" description="Helical" evidence="2">
    <location>
        <begin position="6"/>
        <end position="27"/>
    </location>
</feature>
<sequence>MSTSDAVLIGVGYALFVPLIWIIGNLFTKWVIDRAVDELVPTPKTPPPATQEDETSVTPAAAIPSDRHQVSDAETRELKAGRVIGVLERLLIVTGLVLGKWEVLVAVIALKTVARYQELDTKLNAEYFLIGSLASVLWAVATSVGLLLYDQSVGFGLFPAALLK</sequence>
<evidence type="ECO:0000313" key="4">
    <source>
        <dbReference type="Proteomes" id="UP000705379"/>
    </source>
</evidence>
<protein>
    <submittedName>
        <fullName evidence="3">Uncharacterized protein</fullName>
    </submittedName>
</protein>
<feature type="transmembrane region" description="Helical" evidence="2">
    <location>
        <begin position="86"/>
        <end position="108"/>
    </location>
</feature>
<organism evidence="3 4">
    <name type="scientific">Roseibium polysiphoniae</name>
    <dbReference type="NCBI Taxonomy" id="2571221"/>
    <lineage>
        <taxon>Bacteria</taxon>
        <taxon>Pseudomonadati</taxon>
        <taxon>Pseudomonadota</taxon>
        <taxon>Alphaproteobacteria</taxon>
        <taxon>Hyphomicrobiales</taxon>
        <taxon>Stappiaceae</taxon>
        <taxon>Roseibium</taxon>
    </lineage>
</organism>
<dbReference type="RefSeq" id="WP_213217581.1">
    <property type="nucleotide sequence ID" value="NZ_QTKU01000005.1"/>
</dbReference>
<evidence type="ECO:0000313" key="3">
    <source>
        <dbReference type="EMBL" id="MBS8262299.1"/>
    </source>
</evidence>
<evidence type="ECO:0000256" key="2">
    <source>
        <dbReference type="SAM" id="Phobius"/>
    </source>
</evidence>
<feature type="transmembrane region" description="Helical" evidence="2">
    <location>
        <begin position="128"/>
        <end position="149"/>
    </location>
</feature>
<keyword evidence="2" id="KW-1133">Transmembrane helix</keyword>
<dbReference type="Proteomes" id="UP000705379">
    <property type="component" value="Unassembled WGS sequence"/>
</dbReference>
<name>A0A944GUC9_9HYPH</name>
<reference evidence="3" key="2">
    <citation type="journal article" date="2021" name="Microorganisms">
        <title>Bacterial Dimethylsulfoniopropionate Biosynthesis in the East China Sea.</title>
        <authorList>
            <person name="Liu J."/>
            <person name="Zhang Y."/>
            <person name="Liu J."/>
            <person name="Zhong H."/>
            <person name="Williams B.T."/>
            <person name="Zheng Y."/>
            <person name="Curson A.R.J."/>
            <person name="Sun C."/>
            <person name="Sun H."/>
            <person name="Song D."/>
            <person name="Wagner Mackenzie B."/>
            <person name="Bermejo Martinez A."/>
            <person name="Todd J.D."/>
            <person name="Zhang X.H."/>
        </authorList>
    </citation>
    <scope>NUCLEOTIDE SEQUENCE</scope>
    <source>
        <strain evidence="3">AESS21</strain>
    </source>
</reference>
<proteinExistence type="predicted"/>